<dbReference type="PANTHER" id="PTHR37019:SF1">
    <property type="entry name" value="EXPERA DOMAIN-CONTAINING PROTEIN"/>
    <property type="match status" value="1"/>
</dbReference>
<dbReference type="Proteomes" id="UP000016933">
    <property type="component" value="Unassembled WGS sequence"/>
</dbReference>
<protein>
    <recommendedName>
        <fullName evidence="2">DUF7704 domain-containing protein</fullName>
    </recommendedName>
</protein>
<evidence type="ECO:0000259" key="2">
    <source>
        <dbReference type="Pfam" id="PF24803"/>
    </source>
</evidence>
<reference evidence="3 4" key="2">
    <citation type="journal article" date="2012" name="PLoS Pathog.">
        <title>Diverse lifestyles and strategies of plant pathogenesis encoded in the genomes of eighteen Dothideomycetes fungi.</title>
        <authorList>
            <person name="Ohm R.A."/>
            <person name="Feau N."/>
            <person name="Henrissat B."/>
            <person name="Schoch C.L."/>
            <person name="Horwitz B.A."/>
            <person name="Barry K.W."/>
            <person name="Condon B.J."/>
            <person name="Copeland A.C."/>
            <person name="Dhillon B."/>
            <person name="Glaser F."/>
            <person name="Hesse C.N."/>
            <person name="Kosti I."/>
            <person name="LaButti K."/>
            <person name="Lindquist E.A."/>
            <person name="Lucas S."/>
            <person name="Salamov A.A."/>
            <person name="Bradshaw R.E."/>
            <person name="Ciuffetti L."/>
            <person name="Hamelin R.C."/>
            <person name="Kema G.H.J."/>
            <person name="Lawrence C."/>
            <person name="Scott J.A."/>
            <person name="Spatafora J.W."/>
            <person name="Turgeon B.G."/>
            <person name="de Wit P.J.G.M."/>
            <person name="Zhong S."/>
            <person name="Goodwin S.B."/>
            <person name="Grigoriev I.V."/>
        </authorList>
    </citation>
    <scope>NUCLEOTIDE SEQUENCE [LARGE SCALE GENOMIC DNA]</scope>
    <source>
        <strain evidence="4">NZE10 / CBS 128990</strain>
    </source>
</reference>
<evidence type="ECO:0000256" key="1">
    <source>
        <dbReference type="SAM" id="Phobius"/>
    </source>
</evidence>
<dbReference type="PANTHER" id="PTHR37019">
    <property type="entry name" value="CHROMOSOME 1, WHOLE GENOME SHOTGUN SEQUENCE"/>
    <property type="match status" value="1"/>
</dbReference>
<dbReference type="HOGENOM" id="CLU_112091_2_1_1"/>
<dbReference type="Pfam" id="PF24803">
    <property type="entry name" value="DUF7704"/>
    <property type="match status" value="1"/>
</dbReference>
<dbReference type="eggNOG" id="ENOG502SSNA">
    <property type="taxonomic scope" value="Eukaryota"/>
</dbReference>
<dbReference type="EMBL" id="KB446544">
    <property type="protein sequence ID" value="EME40306.1"/>
    <property type="molecule type" value="Genomic_DNA"/>
</dbReference>
<evidence type="ECO:0000313" key="3">
    <source>
        <dbReference type="EMBL" id="EME40306.1"/>
    </source>
</evidence>
<proteinExistence type="predicted"/>
<sequence length="157" mass="17557">MASIKASDSIPYLYRFLLTNVESLAALGGIILILTNPGFYLGGMTREVITSYPSQYDFLLWQIAGGWAFIVFTESVILRFVDDLRVWRYLCMGILCCDAFYTQSTAMAVRGWGEWLDLGKWTAQDLVAAVMTWPFVLTRVAIVLGVGVKKPAGVKRK</sequence>
<keyword evidence="1" id="KW-0472">Membrane</keyword>
<feature type="transmembrane region" description="Helical" evidence="1">
    <location>
        <begin position="59"/>
        <end position="80"/>
    </location>
</feature>
<dbReference type="STRING" id="675120.N1PG77"/>
<feature type="domain" description="DUF7704" evidence="2">
    <location>
        <begin position="9"/>
        <end position="147"/>
    </location>
</feature>
<evidence type="ECO:0000313" key="4">
    <source>
        <dbReference type="Proteomes" id="UP000016933"/>
    </source>
</evidence>
<feature type="transmembrane region" description="Helical" evidence="1">
    <location>
        <begin position="126"/>
        <end position="148"/>
    </location>
</feature>
<organism evidence="3 4">
    <name type="scientific">Dothistroma septosporum (strain NZE10 / CBS 128990)</name>
    <name type="common">Red band needle blight fungus</name>
    <name type="synonym">Mycosphaerella pini</name>
    <dbReference type="NCBI Taxonomy" id="675120"/>
    <lineage>
        <taxon>Eukaryota</taxon>
        <taxon>Fungi</taxon>
        <taxon>Dikarya</taxon>
        <taxon>Ascomycota</taxon>
        <taxon>Pezizomycotina</taxon>
        <taxon>Dothideomycetes</taxon>
        <taxon>Dothideomycetidae</taxon>
        <taxon>Mycosphaerellales</taxon>
        <taxon>Mycosphaerellaceae</taxon>
        <taxon>Dothistroma</taxon>
    </lineage>
</organism>
<gene>
    <name evidence="3" type="ORF">DOTSEDRAFT_74939</name>
</gene>
<name>N1PG77_DOTSN</name>
<keyword evidence="4" id="KW-1185">Reference proteome</keyword>
<dbReference type="AlphaFoldDB" id="N1PG77"/>
<keyword evidence="1" id="KW-0812">Transmembrane</keyword>
<feature type="transmembrane region" description="Helical" evidence="1">
    <location>
        <begin position="87"/>
        <end position="106"/>
    </location>
</feature>
<reference evidence="4" key="1">
    <citation type="journal article" date="2012" name="PLoS Genet.">
        <title>The genomes of the fungal plant pathogens Cladosporium fulvum and Dothistroma septosporum reveal adaptation to different hosts and lifestyles but also signatures of common ancestry.</title>
        <authorList>
            <person name="de Wit P.J.G.M."/>
            <person name="van der Burgt A."/>
            <person name="Oekmen B."/>
            <person name="Stergiopoulos I."/>
            <person name="Abd-Elsalam K.A."/>
            <person name="Aerts A.L."/>
            <person name="Bahkali A.H."/>
            <person name="Beenen H.G."/>
            <person name="Chettri P."/>
            <person name="Cox M.P."/>
            <person name="Datema E."/>
            <person name="de Vries R.P."/>
            <person name="Dhillon B."/>
            <person name="Ganley A.R."/>
            <person name="Griffiths S.A."/>
            <person name="Guo Y."/>
            <person name="Hamelin R.C."/>
            <person name="Henrissat B."/>
            <person name="Kabir M.S."/>
            <person name="Jashni M.K."/>
            <person name="Kema G."/>
            <person name="Klaubauf S."/>
            <person name="Lapidus A."/>
            <person name="Levasseur A."/>
            <person name="Lindquist E."/>
            <person name="Mehrabi R."/>
            <person name="Ohm R.A."/>
            <person name="Owen T.J."/>
            <person name="Salamov A."/>
            <person name="Schwelm A."/>
            <person name="Schijlen E."/>
            <person name="Sun H."/>
            <person name="van den Burg H.A."/>
            <person name="van Ham R.C.H.J."/>
            <person name="Zhang S."/>
            <person name="Goodwin S.B."/>
            <person name="Grigoriev I.V."/>
            <person name="Collemare J."/>
            <person name="Bradshaw R.E."/>
        </authorList>
    </citation>
    <scope>NUCLEOTIDE SEQUENCE [LARGE SCALE GENOMIC DNA]</scope>
    <source>
        <strain evidence="4">NZE10 / CBS 128990</strain>
    </source>
</reference>
<dbReference type="OMA" id="GHCYAAW"/>
<accession>N1PG77</accession>
<dbReference type="OrthoDB" id="5313995at2759"/>
<keyword evidence="1" id="KW-1133">Transmembrane helix</keyword>
<dbReference type="InterPro" id="IPR056121">
    <property type="entry name" value="DUF7704"/>
</dbReference>
<feature type="transmembrane region" description="Helical" evidence="1">
    <location>
        <begin position="12"/>
        <end position="39"/>
    </location>
</feature>